<accession>A0A1G1V5R9</accession>
<dbReference type="PROSITE" id="PS00893">
    <property type="entry name" value="NUDIX_BOX"/>
    <property type="match status" value="1"/>
</dbReference>
<evidence type="ECO:0000313" key="5">
    <source>
        <dbReference type="EMBL" id="OGY10651.1"/>
    </source>
</evidence>
<dbReference type="GO" id="GO:0016787">
    <property type="term" value="F:hydrolase activity"/>
    <property type="evidence" value="ECO:0007669"/>
    <property type="project" value="UniProtKB-KW"/>
</dbReference>
<sequence length="137" mass="15726">MGHSVFIILVTGVLRDGQDRILLLKRSKTNKNFQEYWQLPEGKMEFGEQPRETLARELDEELGLELRSAGSFNVCSKTFSAAGKQLHLLRVIMSTRYKGKILLSKEHSEYKWVDPAQARKMPKLVPGIKEVLTLLNR</sequence>
<comment type="similarity">
    <text evidence="3">Belongs to the Nudix hydrolase family.</text>
</comment>
<gene>
    <name evidence="5" type="ORF">A3F61_01140</name>
</gene>
<dbReference type="PANTHER" id="PTHR43046">
    <property type="entry name" value="GDP-MANNOSE MANNOSYL HYDROLASE"/>
    <property type="match status" value="1"/>
</dbReference>
<evidence type="ECO:0000256" key="2">
    <source>
        <dbReference type="ARBA" id="ARBA00022801"/>
    </source>
</evidence>
<evidence type="ECO:0000313" key="6">
    <source>
        <dbReference type="Proteomes" id="UP000178272"/>
    </source>
</evidence>
<comment type="cofactor">
    <cofactor evidence="1">
        <name>Mg(2+)</name>
        <dbReference type="ChEBI" id="CHEBI:18420"/>
    </cofactor>
</comment>
<evidence type="ECO:0000256" key="1">
    <source>
        <dbReference type="ARBA" id="ARBA00001946"/>
    </source>
</evidence>
<dbReference type="Gene3D" id="3.90.79.10">
    <property type="entry name" value="Nucleoside Triphosphate Pyrophosphohydrolase"/>
    <property type="match status" value="1"/>
</dbReference>
<dbReference type="PANTHER" id="PTHR43046:SF14">
    <property type="entry name" value="MUTT_NUDIX FAMILY PROTEIN"/>
    <property type="match status" value="1"/>
</dbReference>
<evidence type="ECO:0000256" key="3">
    <source>
        <dbReference type="RuleBase" id="RU003476"/>
    </source>
</evidence>
<dbReference type="InterPro" id="IPR015797">
    <property type="entry name" value="NUDIX_hydrolase-like_dom_sf"/>
</dbReference>
<dbReference type="PRINTS" id="PR00502">
    <property type="entry name" value="NUDIXFAMILY"/>
</dbReference>
<dbReference type="EMBL" id="MHCA01000052">
    <property type="protein sequence ID" value="OGY10651.1"/>
    <property type="molecule type" value="Genomic_DNA"/>
</dbReference>
<dbReference type="PROSITE" id="PS51462">
    <property type="entry name" value="NUDIX"/>
    <property type="match status" value="1"/>
</dbReference>
<keyword evidence="2 3" id="KW-0378">Hydrolase</keyword>
<dbReference type="AlphaFoldDB" id="A0A1G1V5R9"/>
<dbReference type="InterPro" id="IPR000086">
    <property type="entry name" value="NUDIX_hydrolase_dom"/>
</dbReference>
<dbReference type="SUPFAM" id="SSF55811">
    <property type="entry name" value="Nudix"/>
    <property type="match status" value="1"/>
</dbReference>
<evidence type="ECO:0000259" key="4">
    <source>
        <dbReference type="PROSITE" id="PS51462"/>
    </source>
</evidence>
<dbReference type="InterPro" id="IPR020084">
    <property type="entry name" value="NUDIX_hydrolase_CS"/>
</dbReference>
<dbReference type="InterPro" id="IPR020476">
    <property type="entry name" value="Nudix_hydrolase"/>
</dbReference>
<organism evidence="5 6">
    <name type="scientific">Candidatus Blackburnbacteria bacterium RIFCSPHIGHO2_12_FULL_41_13b</name>
    <dbReference type="NCBI Taxonomy" id="1797517"/>
    <lineage>
        <taxon>Bacteria</taxon>
        <taxon>Candidatus Blackburniibacteriota</taxon>
    </lineage>
</organism>
<comment type="caution">
    <text evidence="5">The sequence shown here is derived from an EMBL/GenBank/DDBJ whole genome shotgun (WGS) entry which is preliminary data.</text>
</comment>
<dbReference type="STRING" id="1797517.A3F61_01140"/>
<dbReference type="Proteomes" id="UP000178272">
    <property type="component" value="Unassembled WGS sequence"/>
</dbReference>
<proteinExistence type="inferred from homology"/>
<protein>
    <recommendedName>
        <fullName evidence="4">Nudix hydrolase domain-containing protein</fullName>
    </recommendedName>
</protein>
<name>A0A1G1V5R9_9BACT</name>
<feature type="domain" description="Nudix hydrolase" evidence="4">
    <location>
        <begin position="1"/>
        <end position="137"/>
    </location>
</feature>
<dbReference type="Pfam" id="PF00293">
    <property type="entry name" value="NUDIX"/>
    <property type="match status" value="1"/>
</dbReference>
<reference evidence="5 6" key="1">
    <citation type="journal article" date="2016" name="Nat. Commun.">
        <title>Thousands of microbial genomes shed light on interconnected biogeochemical processes in an aquifer system.</title>
        <authorList>
            <person name="Anantharaman K."/>
            <person name="Brown C.T."/>
            <person name="Hug L.A."/>
            <person name="Sharon I."/>
            <person name="Castelle C.J."/>
            <person name="Probst A.J."/>
            <person name="Thomas B.C."/>
            <person name="Singh A."/>
            <person name="Wilkins M.J."/>
            <person name="Karaoz U."/>
            <person name="Brodie E.L."/>
            <person name="Williams K.H."/>
            <person name="Hubbard S.S."/>
            <person name="Banfield J.F."/>
        </authorList>
    </citation>
    <scope>NUCLEOTIDE SEQUENCE [LARGE SCALE GENOMIC DNA]</scope>
</reference>